<reference evidence="2 3" key="1">
    <citation type="submission" date="2024-06" db="EMBL/GenBank/DDBJ databases">
        <title>The Natural Products Discovery Center: Release of the First 8490 Sequenced Strains for Exploring Actinobacteria Biosynthetic Diversity.</title>
        <authorList>
            <person name="Kalkreuter E."/>
            <person name="Kautsar S.A."/>
            <person name="Yang D."/>
            <person name="Bader C.D."/>
            <person name="Teijaro C.N."/>
            <person name="Fluegel L."/>
            <person name="Davis C.M."/>
            <person name="Simpson J.R."/>
            <person name="Lauterbach L."/>
            <person name="Steele A.D."/>
            <person name="Gui C."/>
            <person name="Meng S."/>
            <person name="Li G."/>
            <person name="Viehrig K."/>
            <person name="Ye F."/>
            <person name="Su P."/>
            <person name="Kiefer A.F."/>
            <person name="Nichols A."/>
            <person name="Cepeda A.J."/>
            <person name="Yan W."/>
            <person name="Fan B."/>
            <person name="Jiang Y."/>
            <person name="Adhikari A."/>
            <person name="Zheng C.-J."/>
            <person name="Schuster L."/>
            <person name="Cowan T.M."/>
            <person name="Smanski M.J."/>
            <person name="Chevrette M.G."/>
            <person name="De Carvalho L.P.S."/>
            <person name="Shen B."/>
        </authorList>
    </citation>
    <scope>NUCLEOTIDE SEQUENCE [LARGE SCALE GENOMIC DNA]</scope>
    <source>
        <strain evidence="2 3">NPDC000632</strain>
    </source>
</reference>
<gene>
    <name evidence="2" type="ORF">ABT322_14060</name>
</gene>
<keyword evidence="3" id="KW-1185">Reference proteome</keyword>
<accession>A0ABV1VEG9</accession>
<protein>
    <recommendedName>
        <fullName evidence="4">Secreted protein</fullName>
    </recommendedName>
</protein>
<sequence>MRKASASLLAASALVAAVSLPAAPATAVEDDSGVVTCPLGVQSTAYTPGLTLTTPAPFVDVHSGGTLGPCVSTDLQHTAGTYTFHGSGNLNCLGGGSAGTGKIDWADPATQPSRFTFTSSLALRPDGTTVLVATGPITQGDYTGHTIVNTVVITSLDLLACTTRGGLTTTSGPFLVTVL</sequence>
<dbReference type="Proteomes" id="UP001490330">
    <property type="component" value="Unassembled WGS sequence"/>
</dbReference>
<comment type="caution">
    <text evidence="2">The sequence shown here is derived from an EMBL/GenBank/DDBJ whole genome shotgun (WGS) entry which is preliminary data.</text>
</comment>
<evidence type="ECO:0008006" key="4">
    <source>
        <dbReference type="Google" id="ProtNLM"/>
    </source>
</evidence>
<proteinExistence type="predicted"/>
<feature type="chain" id="PRO_5046042904" description="Secreted protein" evidence="1">
    <location>
        <begin position="28"/>
        <end position="179"/>
    </location>
</feature>
<dbReference type="RefSeq" id="WP_350720413.1">
    <property type="nucleotide sequence ID" value="NZ_JBEPCO010000019.1"/>
</dbReference>
<keyword evidence="1" id="KW-0732">Signal</keyword>
<name>A0ABV1VEG9_9ACTN</name>
<evidence type="ECO:0000256" key="1">
    <source>
        <dbReference type="SAM" id="SignalP"/>
    </source>
</evidence>
<feature type="signal peptide" evidence="1">
    <location>
        <begin position="1"/>
        <end position="27"/>
    </location>
</feature>
<evidence type="ECO:0000313" key="3">
    <source>
        <dbReference type="Proteomes" id="UP001490330"/>
    </source>
</evidence>
<organism evidence="2 3">
    <name type="scientific">Streptomyces flaveolus</name>
    <dbReference type="NCBI Taxonomy" id="67297"/>
    <lineage>
        <taxon>Bacteria</taxon>
        <taxon>Bacillati</taxon>
        <taxon>Actinomycetota</taxon>
        <taxon>Actinomycetes</taxon>
        <taxon>Kitasatosporales</taxon>
        <taxon>Streptomycetaceae</taxon>
        <taxon>Streptomyces</taxon>
    </lineage>
</organism>
<dbReference type="EMBL" id="JBEPCV010000011">
    <property type="protein sequence ID" value="MER6904879.1"/>
    <property type="molecule type" value="Genomic_DNA"/>
</dbReference>
<evidence type="ECO:0000313" key="2">
    <source>
        <dbReference type="EMBL" id="MER6904879.1"/>
    </source>
</evidence>